<dbReference type="PRINTS" id="PR00111">
    <property type="entry name" value="ABHYDROLASE"/>
</dbReference>
<dbReference type="InterPro" id="IPR000073">
    <property type="entry name" value="AB_hydrolase_1"/>
</dbReference>
<dbReference type="EMBL" id="FMVJ01000005">
    <property type="protein sequence ID" value="SCY67644.1"/>
    <property type="molecule type" value="Genomic_DNA"/>
</dbReference>
<dbReference type="STRING" id="549386.SAMN02927923_01926"/>
<organism evidence="2 3">
    <name type="scientific">Microvirga guangxiensis</name>
    <dbReference type="NCBI Taxonomy" id="549386"/>
    <lineage>
        <taxon>Bacteria</taxon>
        <taxon>Pseudomonadati</taxon>
        <taxon>Pseudomonadota</taxon>
        <taxon>Alphaproteobacteria</taxon>
        <taxon>Hyphomicrobiales</taxon>
        <taxon>Methylobacteriaceae</taxon>
        <taxon>Microvirga</taxon>
    </lineage>
</organism>
<sequence length="264" mass="28453">MTFLRANGIVLHHQVIGRPDAPALVFNNSLGSDFRIWQEVAPAFSDRFRVVLYDKRGHGLSDAPRGPYTIDDHTDDLLALLDHLRIESASLVGLSVGGLIAQRAARRAAGRVKALVLCCTAGKIGAPELWAERITAVEKGGVEPIADGILQRWLTPNFHEARKDDVSGWRNMLVRIPAHGYAGTCAAIRDADLTADAGKIAVPTLCVAGDQDGSTPADVVRSTANLIPGARFELIENCGHIPCVEKPKVLTQLIQNHLQEVGLV</sequence>
<gene>
    <name evidence="2" type="ORF">SAMN02927923_01926</name>
</gene>
<reference evidence="2 3" key="1">
    <citation type="submission" date="2016-10" db="EMBL/GenBank/DDBJ databases">
        <authorList>
            <person name="de Groot N.N."/>
        </authorList>
    </citation>
    <scope>NUCLEOTIDE SEQUENCE [LARGE SCALE GENOMIC DNA]</scope>
    <source>
        <strain evidence="2 3">CGMCC 1.7666</strain>
    </source>
</reference>
<dbReference type="Pfam" id="PF00561">
    <property type="entry name" value="Abhydrolase_1"/>
    <property type="match status" value="1"/>
</dbReference>
<dbReference type="GO" id="GO:0042952">
    <property type="term" value="P:beta-ketoadipate pathway"/>
    <property type="evidence" value="ECO:0007669"/>
    <property type="project" value="InterPro"/>
</dbReference>
<dbReference type="InterPro" id="IPR050266">
    <property type="entry name" value="AB_hydrolase_sf"/>
</dbReference>
<dbReference type="InterPro" id="IPR026968">
    <property type="entry name" value="PcaD/CatD"/>
</dbReference>
<dbReference type="Proteomes" id="UP000199569">
    <property type="component" value="Unassembled WGS sequence"/>
</dbReference>
<dbReference type="OrthoDB" id="9793083at2"/>
<evidence type="ECO:0000313" key="2">
    <source>
        <dbReference type="EMBL" id="SCY67644.1"/>
    </source>
</evidence>
<proteinExistence type="predicted"/>
<dbReference type="RefSeq" id="WP_091133757.1">
    <property type="nucleotide sequence ID" value="NZ_FMVJ01000005.1"/>
</dbReference>
<accession>A0A1G5HV95</accession>
<dbReference type="Gene3D" id="3.40.50.1820">
    <property type="entry name" value="alpha/beta hydrolase"/>
    <property type="match status" value="1"/>
</dbReference>
<dbReference type="InterPro" id="IPR029058">
    <property type="entry name" value="AB_hydrolase_fold"/>
</dbReference>
<name>A0A1G5HV95_9HYPH</name>
<protein>
    <submittedName>
        <fullName evidence="2">3-oxoadipate enol-lactonase</fullName>
    </submittedName>
</protein>
<dbReference type="GO" id="GO:0047570">
    <property type="term" value="F:3-oxoadipate enol-lactonase activity"/>
    <property type="evidence" value="ECO:0007669"/>
    <property type="project" value="InterPro"/>
</dbReference>
<keyword evidence="3" id="KW-1185">Reference proteome</keyword>
<feature type="domain" description="AB hydrolase-1" evidence="1">
    <location>
        <begin position="22"/>
        <end position="247"/>
    </location>
</feature>
<dbReference type="PANTHER" id="PTHR43798">
    <property type="entry name" value="MONOACYLGLYCEROL LIPASE"/>
    <property type="match status" value="1"/>
</dbReference>
<evidence type="ECO:0000313" key="3">
    <source>
        <dbReference type="Proteomes" id="UP000199569"/>
    </source>
</evidence>
<dbReference type="NCBIfam" id="TIGR02427">
    <property type="entry name" value="protocat_pcaD"/>
    <property type="match status" value="1"/>
</dbReference>
<evidence type="ECO:0000259" key="1">
    <source>
        <dbReference type="Pfam" id="PF00561"/>
    </source>
</evidence>
<dbReference type="AlphaFoldDB" id="A0A1G5HV95"/>
<dbReference type="SUPFAM" id="SSF53474">
    <property type="entry name" value="alpha/beta-Hydrolases"/>
    <property type="match status" value="1"/>
</dbReference>